<keyword evidence="5" id="KW-1185">Reference proteome</keyword>
<proteinExistence type="predicted"/>
<dbReference type="GeneID" id="85224850"/>
<gene>
    <name evidence="4" type="ORF">MJAP1_001201</name>
</gene>
<dbReference type="AlphaFoldDB" id="A0AAF0F0J1"/>
<feature type="domain" description="Vacuolar sorting protein Vps3844 C-terminal" evidence="3">
    <location>
        <begin position="276"/>
        <end position="371"/>
    </location>
</feature>
<reference evidence="4" key="1">
    <citation type="submission" date="2023-03" db="EMBL/GenBank/DDBJ databases">
        <title>Mating type loci evolution in Malassezia.</title>
        <authorList>
            <person name="Coelho M.A."/>
        </authorList>
    </citation>
    <scope>NUCLEOTIDE SEQUENCE</scope>
    <source>
        <strain evidence="4">CBS 9431</strain>
    </source>
</reference>
<dbReference type="PANTHER" id="PTHR36853">
    <property type="entry name" value="EXPRESSED PROTEIN"/>
    <property type="match status" value="1"/>
</dbReference>
<dbReference type="InterPro" id="IPR053065">
    <property type="entry name" value="Archenteron_Induction-Rel"/>
</dbReference>
<dbReference type="GO" id="GO:0005783">
    <property type="term" value="C:endoplasmic reticulum"/>
    <property type="evidence" value="ECO:0007669"/>
    <property type="project" value="TreeGrafter"/>
</dbReference>
<evidence type="ECO:0000259" key="3">
    <source>
        <dbReference type="Pfam" id="PF12955"/>
    </source>
</evidence>
<name>A0AAF0F0J1_9BASI</name>
<evidence type="ECO:0000256" key="1">
    <source>
        <dbReference type="SAM" id="Phobius"/>
    </source>
</evidence>
<keyword evidence="1" id="KW-0812">Transmembrane</keyword>
<organism evidence="4 5">
    <name type="scientific">Malassezia japonica</name>
    <dbReference type="NCBI Taxonomy" id="223818"/>
    <lineage>
        <taxon>Eukaryota</taxon>
        <taxon>Fungi</taxon>
        <taxon>Dikarya</taxon>
        <taxon>Basidiomycota</taxon>
        <taxon>Ustilaginomycotina</taxon>
        <taxon>Malasseziomycetes</taxon>
        <taxon>Malasseziales</taxon>
        <taxon>Malasseziaceae</taxon>
        <taxon>Malassezia</taxon>
    </lineage>
</organism>
<feature type="signal peptide" evidence="2">
    <location>
        <begin position="1"/>
        <end position="21"/>
    </location>
</feature>
<dbReference type="InterPro" id="IPR024382">
    <property type="entry name" value="Vps3844_C"/>
</dbReference>
<keyword evidence="2" id="KW-0732">Signal</keyword>
<protein>
    <recommendedName>
        <fullName evidence="3">Vacuolar sorting protein Vps3844 C-terminal domain-containing protein</fullName>
    </recommendedName>
</protein>
<evidence type="ECO:0000313" key="5">
    <source>
        <dbReference type="Proteomes" id="UP001217754"/>
    </source>
</evidence>
<keyword evidence="1" id="KW-0472">Membrane</keyword>
<dbReference type="EMBL" id="CP119959">
    <property type="protein sequence ID" value="WFD38252.1"/>
    <property type="molecule type" value="Genomic_DNA"/>
</dbReference>
<evidence type="ECO:0000256" key="2">
    <source>
        <dbReference type="SAM" id="SignalP"/>
    </source>
</evidence>
<keyword evidence="1" id="KW-1133">Transmembrane helix</keyword>
<sequence length="377" mass="39497">MSTPWLAYALGALVAPAVALARATLYLNTGIVPTANPVEISLPDLNIVLSQHLGVEAQSLPLPCAERTQPEVWHHLPEDGALYDASSLFDSPAKGGIMVTFHGLEDEEALFGESLRATHVVPHGASGTNYDALAELYATVTNGVKDAAHHAGDALTRFHAELGALRRLADANVPINLDAVYQLRLSALADVRSEYGAKSHVFQEAKAQLQAVMERLTQRALAGAAPLALVHAASQGHARRGLETREALLAPFAASTTRLGGVVAPLNGSLPDAGACHLSKESLERATVKCSGHGSPIETSKGGKKCWRCACTPTKSAQRTLYWTGAACEKQDVSSLTLLIGSTVAVLFVSVVATVALLYNEGSRALPGTLASIAPPS</sequence>
<accession>A0AAF0F0J1</accession>
<dbReference type="RefSeq" id="XP_060121149.1">
    <property type="nucleotide sequence ID" value="XM_060265166.1"/>
</dbReference>
<feature type="chain" id="PRO_5042264292" description="Vacuolar sorting protein Vps3844 C-terminal domain-containing protein" evidence="2">
    <location>
        <begin position="22"/>
        <end position="377"/>
    </location>
</feature>
<dbReference type="Pfam" id="PF12955">
    <property type="entry name" value="Vps3844_C"/>
    <property type="match status" value="1"/>
</dbReference>
<feature type="transmembrane region" description="Helical" evidence="1">
    <location>
        <begin position="336"/>
        <end position="359"/>
    </location>
</feature>
<dbReference type="Proteomes" id="UP001217754">
    <property type="component" value="Chromosome 2"/>
</dbReference>
<evidence type="ECO:0000313" key="4">
    <source>
        <dbReference type="EMBL" id="WFD38252.1"/>
    </source>
</evidence>
<dbReference type="PANTHER" id="PTHR36853:SF1">
    <property type="entry name" value="DUF3844 DOMAIN-CONTAINING PROTEIN"/>
    <property type="match status" value="1"/>
</dbReference>